<dbReference type="EMBL" id="QJSX01000007">
    <property type="protein sequence ID" value="PYE53755.1"/>
    <property type="molecule type" value="Genomic_DNA"/>
</dbReference>
<protein>
    <recommendedName>
        <fullName evidence="4">Lipoprotein</fullName>
    </recommendedName>
</protein>
<reference evidence="2 3" key="1">
    <citation type="submission" date="2018-06" db="EMBL/GenBank/DDBJ databases">
        <title>Genomic Encyclopedia of Type Strains, Phase IV (KMG-IV): sequencing the most valuable type-strain genomes for metagenomic binning, comparative biology and taxonomic classification.</title>
        <authorList>
            <person name="Goeker M."/>
        </authorList>
    </citation>
    <scope>NUCLEOTIDE SEQUENCE [LARGE SCALE GENOMIC DNA]</scope>
    <source>
        <strain evidence="2 3">DSM 18048</strain>
    </source>
</reference>
<keyword evidence="1" id="KW-0732">Signal</keyword>
<keyword evidence="3" id="KW-1185">Reference proteome</keyword>
<dbReference type="OrthoDB" id="9990078at2"/>
<organism evidence="2 3">
    <name type="scientific">Deinococcus yavapaiensis KR-236</name>
    <dbReference type="NCBI Taxonomy" id="694435"/>
    <lineage>
        <taxon>Bacteria</taxon>
        <taxon>Thermotogati</taxon>
        <taxon>Deinococcota</taxon>
        <taxon>Deinococci</taxon>
        <taxon>Deinococcales</taxon>
        <taxon>Deinococcaceae</taxon>
        <taxon>Deinococcus</taxon>
    </lineage>
</organism>
<dbReference type="PROSITE" id="PS51257">
    <property type="entry name" value="PROKAR_LIPOPROTEIN"/>
    <property type="match status" value="1"/>
</dbReference>
<comment type="caution">
    <text evidence="2">The sequence shown here is derived from an EMBL/GenBank/DDBJ whole genome shotgun (WGS) entry which is preliminary data.</text>
</comment>
<dbReference type="AlphaFoldDB" id="A0A318S5C6"/>
<feature type="chain" id="PRO_5016422130" description="Lipoprotein" evidence="1">
    <location>
        <begin position="29"/>
        <end position="415"/>
    </location>
</feature>
<accession>A0A318S5C6</accession>
<sequence length="415" mass="44691">MTSPRFRWLLGLLLLVGCGAPPVSPPQAFELRPAQRYVEAYPYGSSTLGLSVQGGDPGDPVELHARGLPTGMTMRADSEQLTFVSTALEPGAFDVTLVGVSRAFVREVPLRVFVPTRGPLVQEGERRVDVTVKSEFENAVSVQVSPTGAQGSVTASDGTRYTVTLPLGAVHESTVIRLTPVTGVDWAGFTTARGVRIDPDTLQLWRAARVDVSFPGKPNGSGVFRAFGADVNGEHLFLRDVVVRDLQASFVLSRAGIGGVGWVTIDALAEPPLPRRPEDRRSERLARFSTPNEARITELTYDATLSGRLPRSGVDERVVSELLREVALWSADVREGRWAASFAGNVGLKWAQLAEVAVGHAARYRASCGGAGEEGEALRAEIARWHRAASFLPEWADALGAEGVRELDDALEACR</sequence>
<proteinExistence type="predicted"/>
<dbReference type="RefSeq" id="WP_110886670.1">
    <property type="nucleotide sequence ID" value="NZ_QJSX01000007.1"/>
</dbReference>
<evidence type="ECO:0000313" key="2">
    <source>
        <dbReference type="EMBL" id="PYE53755.1"/>
    </source>
</evidence>
<feature type="signal peptide" evidence="1">
    <location>
        <begin position="1"/>
        <end position="28"/>
    </location>
</feature>
<gene>
    <name evidence="2" type="ORF">DES52_10713</name>
</gene>
<dbReference type="Proteomes" id="UP000248326">
    <property type="component" value="Unassembled WGS sequence"/>
</dbReference>
<evidence type="ECO:0000313" key="3">
    <source>
        <dbReference type="Proteomes" id="UP000248326"/>
    </source>
</evidence>
<name>A0A318S5C6_9DEIO</name>
<evidence type="ECO:0008006" key="4">
    <source>
        <dbReference type="Google" id="ProtNLM"/>
    </source>
</evidence>
<evidence type="ECO:0000256" key="1">
    <source>
        <dbReference type="SAM" id="SignalP"/>
    </source>
</evidence>